<dbReference type="Proteomes" id="UP000807342">
    <property type="component" value="Unassembled WGS sequence"/>
</dbReference>
<dbReference type="EMBL" id="MU151427">
    <property type="protein sequence ID" value="KAF9443864.1"/>
    <property type="molecule type" value="Genomic_DNA"/>
</dbReference>
<evidence type="ECO:0000313" key="2">
    <source>
        <dbReference type="Proteomes" id="UP000807342"/>
    </source>
</evidence>
<dbReference type="AlphaFoldDB" id="A0A9P5X589"/>
<comment type="caution">
    <text evidence="1">The sequence shown here is derived from an EMBL/GenBank/DDBJ whole genome shotgun (WGS) entry which is preliminary data.</text>
</comment>
<evidence type="ECO:0000313" key="1">
    <source>
        <dbReference type="EMBL" id="KAF9443864.1"/>
    </source>
</evidence>
<protein>
    <submittedName>
        <fullName evidence="1">Uncharacterized protein</fullName>
    </submittedName>
</protein>
<gene>
    <name evidence="1" type="ORF">P691DRAFT_378051</name>
</gene>
<reference evidence="1" key="1">
    <citation type="submission" date="2020-11" db="EMBL/GenBank/DDBJ databases">
        <authorList>
            <consortium name="DOE Joint Genome Institute"/>
            <person name="Ahrendt S."/>
            <person name="Riley R."/>
            <person name="Andreopoulos W."/>
            <person name="Labutti K."/>
            <person name="Pangilinan J."/>
            <person name="Ruiz-Duenas F.J."/>
            <person name="Barrasa J.M."/>
            <person name="Sanchez-Garcia M."/>
            <person name="Camarero S."/>
            <person name="Miyauchi S."/>
            <person name="Serrano A."/>
            <person name="Linde D."/>
            <person name="Babiker R."/>
            <person name="Drula E."/>
            <person name="Ayuso-Fernandez I."/>
            <person name="Pacheco R."/>
            <person name="Padilla G."/>
            <person name="Ferreira P."/>
            <person name="Barriuso J."/>
            <person name="Kellner H."/>
            <person name="Castanera R."/>
            <person name="Alfaro M."/>
            <person name="Ramirez L."/>
            <person name="Pisabarro A.G."/>
            <person name="Kuo A."/>
            <person name="Tritt A."/>
            <person name="Lipzen A."/>
            <person name="He G."/>
            <person name="Yan M."/>
            <person name="Ng V."/>
            <person name="Cullen D."/>
            <person name="Martin F."/>
            <person name="Rosso M.-N."/>
            <person name="Henrissat B."/>
            <person name="Hibbett D."/>
            <person name="Martinez A.T."/>
            <person name="Grigoriev I.V."/>
        </authorList>
    </citation>
    <scope>NUCLEOTIDE SEQUENCE</scope>
    <source>
        <strain evidence="1">MF-IS2</strain>
    </source>
</reference>
<proteinExistence type="predicted"/>
<keyword evidence="2" id="KW-1185">Reference proteome</keyword>
<name>A0A9P5X589_9AGAR</name>
<organism evidence="1 2">
    <name type="scientific">Macrolepiota fuliginosa MF-IS2</name>
    <dbReference type="NCBI Taxonomy" id="1400762"/>
    <lineage>
        <taxon>Eukaryota</taxon>
        <taxon>Fungi</taxon>
        <taxon>Dikarya</taxon>
        <taxon>Basidiomycota</taxon>
        <taxon>Agaricomycotina</taxon>
        <taxon>Agaricomycetes</taxon>
        <taxon>Agaricomycetidae</taxon>
        <taxon>Agaricales</taxon>
        <taxon>Agaricineae</taxon>
        <taxon>Agaricaceae</taxon>
        <taxon>Macrolepiota</taxon>
    </lineage>
</organism>
<sequence>MNGMPEPMISSAHRFWASLVLISAKADSRPSEPNRFAVQCHKSSISSQELCLPVNISTSPCAYVLIGVGTAKRYSGRQLNLHLAPDISQLAATLLLHEKVVVCMC</sequence>
<accession>A0A9P5X589</accession>